<evidence type="ECO:0000313" key="2">
    <source>
        <dbReference type="EMBL" id="MDV4316832.1"/>
    </source>
</evidence>
<dbReference type="Pfam" id="PF05656">
    <property type="entry name" value="DUF805"/>
    <property type="match status" value="1"/>
</dbReference>
<evidence type="ECO:0000256" key="1">
    <source>
        <dbReference type="SAM" id="Phobius"/>
    </source>
</evidence>
<feature type="transmembrane region" description="Helical" evidence="1">
    <location>
        <begin position="96"/>
        <end position="118"/>
    </location>
</feature>
<dbReference type="Proteomes" id="UP001284654">
    <property type="component" value="Unassembled WGS sequence"/>
</dbReference>
<sequence length="162" mass="17931">MHSTTHTQHITTQDSALSAAGRFGRFSYLAWNCLIALLMIPVFLVLTLLFPGLMNIDPAGGIPLTPLVLGALIYLGVLYLMFIFTIRRLHDRNHTGWLSLLMLVPVANLLLMLYLFFAPGDQRVNSYGPPRATAGWEAALAWIYIILLVLLFAFAIFGAVLA</sequence>
<dbReference type="InterPro" id="IPR008523">
    <property type="entry name" value="DUF805"/>
</dbReference>
<feature type="transmembrane region" description="Helical" evidence="1">
    <location>
        <begin position="28"/>
        <end position="50"/>
    </location>
</feature>
<dbReference type="KEGG" id="aid:CTZ23_01285"/>
<organism evidence="2 5">
    <name type="scientific">Acinetobacter indicus</name>
    <dbReference type="NCBI Taxonomy" id="756892"/>
    <lineage>
        <taxon>Bacteria</taxon>
        <taxon>Pseudomonadati</taxon>
        <taxon>Pseudomonadota</taxon>
        <taxon>Gammaproteobacteria</taxon>
        <taxon>Moraxellales</taxon>
        <taxon>Moraxellaceae</taxon>
        <taxon>Acinetobacter</taxon>
    </lineage>
</organism>
<dbReference type="PANTHER" id="PTHR34980">
    <property type="entry name" value="INNER MEMBRANE PROTEIN-RELATED-RELATED"/>
    <property type="match status" value="1"/>
</dbReference>
<dbReference type="GO" id="GO:0005886">
    <property type="term" value="C:plasma membrane"/>
    <property type="evidence" value="ECO:0007669"/>
    <property type="project" value="TreeGrafter"/>
</dbReference>
<proteinExistence type="predicted"/>
<dbReference type="AlphaFoldDB" id="A0A0F3LSQ0"/>
<gene>
    <name evidence="3" type="ORF">FSC09_01075</name>
    <name evidence="2" type="ORF">MSG88_13975</name>
</gene>
<dbReference type="PANTHER" id="PTHR34980:SF3">
    <property type="entry name" value="BLR8105 PROTEIN"/>
    <property type="match status" value="1"/>
</dbReference>
<keyword evidence="1" id="KW-1133">Transmembrane helix</keyword>
<protein>
    <submittedName>
        <fullName evidence="2">DUF805 domain-containing protein</fullName>
    </submittedName>
</protein>
<dbReference type="RefSeq" id="WP_016658424.1">
    <property type="nucleotide sequence ID" value="NZ_CAXNYR010000003.1"/>
</dbReference>
<reference evidence="2" key="2">
    <citation type="submission" date="2023-10" db="EMBL/GenBank/DDBJ databases">
        <authorList>
            <person name="Sykes E.M.E."/>
            <person name="Khan I.U.H."/>
            <person name="Kumar A."/>
        </authorList>
    </citation>
    <scope>NUCLEOTIDE SEQUENCE</scope>
    <source>
        <strain evidence="2">IK5</strain>
    </source>
</reference>
<keyword evidence="1" id="KW-0472">Membrane</keyword>
<evidence type="ECO:0000313" key="3">
    <source>
        <dbReference type="EMBL" id="QIC69117.1"/>
    </source>
</evidence>
<name>A0A0F3LSQ0_9GAMM</name>
<dbReference type="EMBL" id="JAWJYY010000001">
    <property type="protein sequence ID" value="MDV4316832.1"/>
    <property type="molecule type" value="Genomic_DNA"/>
</dbReference>
<dbReference type="EMBL" id="CP044455">
    <property type="protein sequence ID" value="QIC69117.1"/>
    <property type="molecule type" value="Genomic_DNA"/>
</dbReference>
<dbReference type="STRING" id="756892.GCA_001922645_02846"/>
<accession>A0A0F3LSQ0</accession>
<dbReference type="GeneID" id="69467054"/>
<evidence type="ECO:0000313" key="4">
    <source>
        <dbReference type="Proteomes" id="UP000503440"/>
    </source>
</evidence>
<feature type="transmembrane region" description="Helical" evidence="1">
    <location>
        <begin position="62"/>
        <end position="84"/>
    </location>
</feature>
<dbReference type="Proteomes" id="UP000503440">
    <property type="component" value="Chromosome"/>
</dbReference>
<feature type="transmembrane region" description="Helical" evidence="1">
    <location>
        <begin position="138"/>
        <end position="161"/>
    </location>
</feature>
<reference evidence="3 4" key="1">
    <citation type="submission" date="2019-09" db="EMBL/GenBank/DDBJ databases">
        <title>Non-baumannii Acinetobacter spp. carrying blaNDM-1 isolated in China.</title>
        <authorList>
            <person name="Cui C."/>
            <person name="Chen C."/>
            <person name="Sun J."/>
            <person name="Liu Y."/>
        </authorList>
    </citation>
    <scope>NUCLEOTIDE SEQUENCE [LARGE SCALE GENOMIC DNA]</scope>
    <source>
        <strain evidence="3 4">B18</strain>
    </source>
</reference>
<keyword evidence="1" id="KW-0812">Transmembrane</keyword>
<evidence type="ECO:0000313" key="5">
    <source>
        <dbReference type="Proteomes" id="UP001284654"/>
    </source>
</evidence>